<evidence type="ECO:0000313" key="6">
    <source>
        <dbReference type="EMBL" id="PYE80595.1"/>
    </source>
</evidence>
<dbReference type="RefSeq" id="WP_110815759.1">
    <property type="nucleotide sequence ID" value="NZ_QJTE01000013.1"/>
</dbReference>
<dbReference type="InterPro" id="IPR003593">
    <property type="entry name" value="AAA+_ATPase"/>
</dbReference>
<evidence type="ECO:0000256" key="2">
    <source>
        <dbReference type="ARBA" id="ARBA00022448"/>
    </source>
</evidence>
<feature type="domain" description="ABC transporter" evidence="5">
    <location>
        <begin position="2"/>
        <end position="240"/>
    </location>
</feature>
<dbReference type="AlphaFoldDB" id="A0A318SRK8"/>
<dbReference type="PROSITE" id="PS00211">
    <property type="entry name" value="ABC_TRANSPORTER_1"/>
    <property type="match status" value="1"/>
</dbReference>
<dbReference type="GO" id="GO:0005524">
    <property type="term" value="F:ATP binding"/>
    <property type="evidence" value="ECO:0007669"/>
    <property type="project" value="UniProtKB-KW"/>
</dbReference>
<dbReference type="PANTHER" id="PTHR43776:SF7">
    <property type="entry name" value="D,D-DIPEPTIDE TRANSPORT ATP-BINDING PROTEIN DDPF-RELATED"/>
    <property type="match status" value="1"/>
</dbReference>
<evidence type="ECO:0000256" key="3">
    <source>
        <dbReference type="ARBA" id="ARBA00022741"/>
    </source>
</evidence>
<keyword evidence="7" id="KW-1185">Reference proteome</keyword>
<dbReference type="PROSITE" id="PS50893">
    <property type="entry name" value="ABC_TRANSPORTER_2"/>
    <property type="match status" value="1"/>
</dbReference>
<keyword evidence="2" id="KW-0813">Transport</keyword>
<dbReference type="PANTHER" id="PTHR43776">
    <property type="entry name" value="TRANSPORT ATP-BINDING PROTEIN"/>
    <property type="match status" value="1"/>
</dbReference>
<evidence type="ECO:0000256" key="1">
    <source>
        <dbReference type="ARBA" id="ARBA00005417"/>
    </source>
</evidence>
<evidence type="ECO:0000256" key="4">
    <source>
        <dbReference type="ARBA" id="ARBA00022840"/>
    </source>
</evidence>
<protein>
    <submittedName>
        <fullName evidence="6">Peptide/nickel transport system ATP-binding protein</fullName>
    </submittedName>
</protein>
<accession>A0A318SRK8</accession>
<dbReference type="SUPFAM" id="SSF52540">
    <property type="entry name" value="P-loop containing nucleoside triphosphate hydrolases"/>
    <property type="match status" value="1"/>
</dbReference>
<dbReference type="InterPro" id="IPR027417">
    <property type="entry name" value="P-loop_NTPase"/>
</dbReference>
<dbReference type="InterPro" id="IPR017871">
    <property type="entry name" value="ABC_transporter-like_CS"/>
</dbReference>
<dbReference type="InterPro" id="IPR050319">
    <property type="entry name" value="ABC_transp_ATP-bind"/>
</dbReference>
<dbReference type="Pfam" id="PF00005">
    <property type="entry name" value="ABC_tran"/>
    <property type="match status" value="1"/>
</dbReference>
<reference evidence="6 7" key="1">
    <citation type="submission" date="2018-06" db="EMBL/GenBank/DDBJ databases">
        <title>Genomic Encyclopedia of Type Strains, Phase III (KMG-III): the genomes of soil and plant-associated and newly described type strains.</title>
        <authorList>
            <person name="Whitman W."/>
        </authorList>
    </citation>
    <scope>NUCLEOTIDE SEQUENCE [LARGE SCALE GENOMIC DNA]</scope>
    <source>
        <strain evidence="6 7">CECT 9025</strain>
    </source>
</reference>
<dbReference type="GO" id="GO:0016887">
    <property type="term" value="F:ATP hydrolysis activity"/>
    <property type="evidence" value="ECO:0007669"/>
    <property type="project" value="InterPro"/>
</dbReference>
<comment type="caution">
    <text evidence="6">The sequence shown here is derived from an EMBL/GenBank/DDBJ whole genome shotgun (WGS) entry which is preliminary data.</text>
</comment>
<keyword evidence="4 6" id="KW-0067">ATP-binding</keyword>
<evidence type="ECO:0000259" key="5">
    <source>
        <dbReference type="PROSITE" id="PS50893"/>
    </source>
</evidence>
<organism evidence="6 7">
    <name type="scientific">Pseudoroseicyclus aestuarii</name>
    <dbReference type="NCBI Taxonomy" id="1795041"/>
    <lineage>
        <taxon>Bacteria</taxon>
        <taxon>Pseudomonadati</taxon>
        <taxon>Pseudomonadota</taxon>
        <taxon>Alphaproteobacteria</taxon>
        <taxon>Rhodobacterales</taxon>
        <taxon>Paracoccaceae</taxon>
        <taxon>Pseudoroseicyclus</taxon>
    </lineage>
</organism>
<proteinExistence type="inferred from homology"/>
<dbReference type="Gene3D" id="3.40.50.300">
    <property type="entry name" value="P-loop containing nucleotide triphosphate hydrolases"/>
    <property type="match status" value="1"/>
</dbReference>
<dbReference type="OrthoDB" id="9802264at2"/>
<gene>
    <name evidence="6" type="ORF">DFP88_1139</name>
</gene>
<dbReference type="SMART" id="SM00382">
    <property type="entry name" value="AAA"/>
    <property type="match status" value="1"/>
</dbReference>
<name>A0A318SRK8_9RHOB</name>
<comment type="similarity">
    <text evidence="1">Belongs to the ABC transporter superfamily.</text>
</comment>
<dbReference type="GO" id="GO:0055085">
    <property type="term" value="P:transmembrane transport"/>
    <property type="evidence" value="ECO:0007669"/>
    <property type="project" value="UniProtKB-ARBA"/>
</dbReference>
<evidence type="ECO:0000313" key="7">
    <source>
        <dbReference type="Proteomes" id="UP000248311"/>
    </source>
</evidence>
<dbReference type="EMBL" id="QJTE01000013">
    <property type="protein sequence ID" value="PYE80595.1"/>
    <property type="molecule type" value="Genomic_DNA"/>
</dbReference>
<dbReference type="InterPro" id="IPR003439">
    <property type="entry name" value="ABC_transporter-like_ATP-bd"/>
</dbReference>
<dbReference type="Proteomes" id="UP000248311">
    <property type="component" value="Unassembled WGS sequence"/>
</dbReference>
<dbReference type="CDD" id="cd03257">
    <property type="entry name" value="ABC_NikE_OppD_transporters"/>
    <property type="match status" value="1"/>
</dbReference>
<keyword evidence="3" id="KW-0547">Nucleotide-binding</keyword>
<sequence length="248" mass="27410">MIEIDNLRVFYGAGSDRFEAVRGVTLSIRRGETYGLVGESGSGKSSVLNAIAGRHTDWTGHIRINASSVGPARRSRAEKAMLQIVFQDPYGAIHPKHTVGASIAEPLEIHRRPDREKAVERLLERVGLPPQFRYRFPHQISGGQRQRVSIARALALEAPILLLDEPTSALDVSVQSEVLNLLQDLKEERDLTYLMVSHDMAVVAHMCDRIGVMQGGDLIEEASREQLISGNLEQPYSQELREAALGLA</sequence>